<keyword evidence="1 5" id="KW-0004">4Fe-4S</keyword>
<evidence type="ECO:0000313" key="6">
    <source>
        <dbReference type="EMBL" id="MDC7136545.1"/>
    </source>
</evidence>
<dbReference type="Gene3D" id="3.40.50.11270">
    <property type="match status" value="1"/>
</dbReference>
<evidence type="ECO:0000313" key="7">
    <source>
        <dbReference type="Proteomes" id="UP001215398"/>
    </source>
</evidence>
<sequence>MIKVEIDEGSGFCFGVVTAINKAEEELAKGETLYCLGDIVHNSREVERLKTMGLITINREEFKQLRNAKVLLRAHGEPPETYMIARENNIEIIDATCPVVLRLQKRIKQEFLQDAANDEKQIVIYGKNGHAEVLGLVGQTDGKAIVIEKAEEVKKLDLNKSIRLFSQTTKSLDEFQEIVAYIKQNISPEATFEYYDTICRQVANRMPKLREFAATHDLIFFVSGKKSSNGKMLFEECLKVNANSHLIDNEKEIDPSLLQNVQSIGVCGATSTPKWLMEKIYNHIQSLIEESK</sequence>
<evidence type="ECO:0000256" key="3">
    <source>
        <dbReference type="ARBA" id="ARBA00023004"/>
    </source>
</evidence>
<feature type="binding site" evidence="5">
    <location>
        <position position="271"/>
    </location>
    <ligand>
        <name>dimethylallyl diphosphate</name>
        <dbReference type="ChEBI" id="CHEBI:57623"/>
    </ligand>
</feature>
<feature type="binding site" evidence="5">
    <location>
        <position position="130"/>
    </location>
    <ligand>
        <name>(2E)-4-hydroxy-3-methylbut-2-enyl diphosphate</name>
        <dbReference type="ChEBI" id="CHEBI:128753"/>
    </ligand>
</feature>
<feature type="binding site" evidence="5">
    <location>
        <position position="229"/>
    </location>
    <ligand>
        <name>dimethylallyl diphosphate</name>
        <dbReference type="ChEBI" id="CHEBI:57623"/>
    </ligand>
</feature>
<comment type="function">
    <text evidence="5">Catalyzes the conversion of 1-hydroxy-2-methyl-2-(E)-butenyl 4-diphosphate (HMBPP) into a mixture of isopentenyl diphosphate (IPP) and dimethylallyl diphosphate (DMAPP). Acts in the terminal step of the DOXP/MEP pathway for isoprenoid precursor biosynthesis.</text>
</comment>
<dbReference type="InterPro" id="IPR003451">
    <property type="entry name" value="LytB/IspH"/>
</dbReference>
<keyword evidence="2 5" id="KW-0479">Metal-binding</keyword>
<dbReference type="CDD" id="cd13944">
    <property type="entry name" value="lytB_ispH"/>
    <property type="match status" value="1"/>
</dbReference>
<dbReference type="PANTHER" id="PTHR30426">
    <property type="entry name" value="4-HYDROXY-3-METHYLBUT-2-ENYL DIPHOSPHATE REDUCTASE"/>
    <property type="match status" value="1"/>
</dbReference>
<feature type="binding site" evidence="5">
    <location>
        <position position="229"/>
    </location>
    <ligand>
        <name>isopentenyl diphosphate</name>
        <dbReference type="ChEBI" id="CHEBI:128769"/>
    </ligand>
</feature>
<organism evidence="6 7">
    <name type="scientific">Bacteroides zhangwenhongii</name>
    <dbReference type="NCBI Taxonomy" id="2650157"/>
    <lineage>
        <taxon>Bacteria</taxon>
        <taxon>Pseudomonadati</taxon>
        <taxon>Bacteroidota</taxon>
        <taxon>Bacteroidia</taxon>
        <taxon>Bacteroidales</taxon>
        <taxon>Bacteroidaceae</taxon>
        <taxon>Bacteroides</taxon>
    </lineage>
</organism>
<keyword evidence="3 5" id="KW-0408">Iron</keyword>
<feature type="binding site" evidence="5">
    <location>
        <position position="227"/>
    </location>
    <ligand>
        <name>dimethylallyl diphosphate</name>
        <dbReference type="ChEBI" id="CHEBI:57623"/>
    </ligand>
</feature>
<feature type="binding site" evidence="5">
    <location>
        <position position="271"/>
    </location>
    <ligand>
        <name>isopentenyl diphosphate</name>
        <dbReference type="ChEBI" id="CHEBI:128769"/>
    </ligand>
</feature>
<feature type="binding site" evidence="5">
    <location>
        <position position="75"/>
    </location>
    <ligand>
        <name>(2E)-4-hydroxy-3-methylbut-2-enyl diphosphate</name>
        <dbReference type="ChEBI" id="CHEBI:128753"/>
    </ligand>
</feature>
<feature type="binding site" evidence="5">
    <location>
        <position position="229"/>
    </location>
    <ligand>
        <name>(2E)-4-hydroxy-3-methylbut-2-enyl diphosphate</name>
        <dbReference type="ChEBI" id="CHEBI:128753"/>
    </ligand>
</feature>
<feature type="binding site" evidence="5">
    <location>
        <position position="130"/>
    </location>
    <ligand>
        <name>isopentenyl diphosphate</name>
        <dbReference type="ChEBI" id="CHEBI:128769"/>
    </ligand>
</feature>
<comment type="catalytic activity">
    <reaction evidence="5">
        <text>isopentenyl diphosphate + 2 oxidized [2Fe-2S]-[ferredoxin] + H2O = (2E)-4-hydroxy-3-methylbut-2-enyl diphosphate + 2 reduced [2Fe-2S]-[ferredoxin] + 2 H(+)</text>
        <dbReference type="Rhea" id="RHEA:24488"/>
        <dbReference type="Rhea" id="RHEA-COMP:10000"/>
        <dbReference type="Rhea" id="RHEA-COMP:10001"/>
        <dbReference type="ChEBI" id="CHEBI:15377"/>
        <dbReference type="ChEBI" id="CHEBI:15378"/>
        <dbReference type="ChEBI" id="CHEBI:33737"/>
        <dbReference type="ChEBI" id="CHEBI:33738"/>
        <dbReference type="ChEBI" id="CHEBI:128753"/>
        <dbReference type="ChEBI" id="CHEBI:128769"/>
        <dbReference type="EC" id="1.17.7.4"/>
    </reaction>
</comment>
<feature type="binding site" evidence="5">
    <location>
        <position position="271"/>
    </location>
    <ligand>
        <name>(2E)-4-hydroxy-3-methylbut-2-enyl diphosphate</name>
        <dbReference type="ChEBI" id="CHEBI:128753"/>
    </ligand>
</feature>
<accession>A0ABT5H7U9</accession>
<keyword evidence="4 5" id="KW-0411">Iron-sulfur</keyword>
<feature type="binding site" evidence="5">
    <location>
        <position position="41"/>
    </location>
    <ligand>
        <name>(2E)-4-hydroxy-3-methylbut-2-enyl diphosphate</name>
        <dbReference type="ChEBI" id="CHEBI:128753"/>
    </ligand>
</feature>
<feature type="binding site" evidence="5">
    <location>
        <position position="41"/>
    </location>
    <ligand>
        <name>dimethylallyl diphosphate</name>
        <dbReference type="ChEBI" id="CHEBI:57623"/>
    </ligand>
</feature>
<feature type="binding site" evidence="5">
    <location>
        <position position="97"/>
    </location>
    <ligand>
        <name>[4Fe-4S] cluster</name>
        <dbReference type="ChEBI" id="CHEBI:49883"/>
    </ligand>
</feature>
<dbReference type="EMBL" id="JAQPYS010000056">
    <property type="protein sequence ID" value="MDC7136545.1"/>
    <property type="molecule type" value="Genomic_DNA"/>
</dbReference>
<feature type="binding site" evidence="5">
    <location>
        <position position="168"/>
    </location>
    <ligand>
        <name>(2E)-4-hydroxy-3-methylbut-2-enyl diphosphate</name>
        <dbReference type="ChEBI" id="CHEBI:128753"/>
    </ligand>
</feature>
<feature type="binding site" evidence="5">
    <location>
        <position position="130"/>
    </location>
    <ligand>
        <name>dimethylallyl diphosphate</name>
        <dbReference type="ChEBI" id="CHEBI:57623"/>
    </ligand>
</feature>
<gene>
    <name evidence="5" type="primary">ispH</name>
    <name evidence="6" type="ORF">PQG98_09370</name>
</gene>
<feature type="binding site" evidence="5">
    <location>
        <position position="228"/>
    </location>
    <ligand>
        <name>dimethylallyl diphosphate</name>
        <dbReference type="ChEBI" id="CHEBI:57623"/>
    </ligand>
</feature>
<name>A0ABT5H7U9_9BACE</name>
<dbReference type="NCBIfam" id="TIGR00216">
    <property type="entry name" value="ispH_lytB"/>
    <property type="match status" value="1"/>
</dbReference>
<feature type="binding site" evidence="5">
    <location>
        <position position="75"/>
    </location>
    <ligand>
        <name>dimethylallyl diphosphate</name>
        <dbReference type="ChEBI" id="CHEBI:57623"/>
    </ligand>
</feature>
<keyword evidence="7" id="KW-1185">Reference proteome</keyword>
<feature type="binding site" evidence="5">
    <location>
        <position position="41"/>
    </location>
    <ligand>
        <name>isopentenyl diphosphate</name>
        <dbReference type="ChEBI" id="CHEBI:128769"/>
    </ligand>
</feature>
<dbReference type="Proteomes" id="UP001215398">
    <property type="component" value="Unassembled WGS sequence"/>
</dbReference>
<dbReference type="NCBIfam" id="NF002187">
    <property type="entry name" value="PRK01045.1-1"/>
    <property type="match status" value="1"/>
</dbReference>
<evidence type="ECO:0000256" key="5">
    <source>
        <dbReference type="HAMAP-Rule" id="MF_00191"/>
    </source>
</evidence>
<protein>
    <recommendedName>
        <fullName evidence="5">4-hydroxy-3-methylbut-2-enyl diphosphate reductase</fullName>
        <shortName evidence="5">HMBPP reductase</shortName>
        <ecNumber evidence="5">1.17.7.4</ecNumber>
    </recommendedName>
</protein>
<comment type="catalytic activity">
    <reaction evidence="5">
        <text>dimethylallyl diphosphate + 2 oxidized [2Fe-2S]-[ferredoxin] + H2O = (2E)-4-hydroxy-3-methylbut-2-enyl diphosphate + 2 reduced [2Fe-2S]-[ferredoxin] + 2 H(+)</text>
        <dbReference type="Rhea" id="RHEA:24825"/>
        <dbReference type="Rhea" id="RHEA-COMP:10000"/>
        <dbReference type="Rhea" id="RHEA-COMP:10001"/>
        <dbReference type="ChEBI" id="CHEBI:15377"/>
        <dbReference type="ChEBI" id="CHEBI:15378"/>
        <dbReference type="ChEBI" id="CHEBI:33737"/>
        <dbReference type="ChEBI" id="CHEBI:33738"/>
        <dbReference type="ChEBI" id="CHEBI:57623"/>
        <dbReference type="ChEBI" id="CHEBI:128753"/>
        <dbReference type="EC" id="1.17.7.4"/>
    </reaction>
</comment>
<keyword evidence="5" id="KW-0414">Isoprene biosynthesis</keyword>
<dbReference type="Gene3D" id="3.40.1010.20">
    <property type="entry name" value="4-hydroxy-3-methylbut-2-enyl diphosphate reductase, catalytic domain"/>
    <property type="match status" value="2"/>
</dbReference>
<comment type="pathway">
    <text evidence="5">Isoprenoid biosynthesis; dimethylallyl diphosphate biosynthesis; dimethylallyl diphosphate from (2E)-4-hydroxy-3-methylbutenyl diphosphate: step 1/1.</text>
</comment>
<feature type="binding site" evidence="5">
    <location>
        <position position="199"/>
    </location>
    <ligand>
        <name>[4Fe-4S] cluster</name>
        <dbReference type="ChEBI" id="CHEBI:49883"/>
    </ligand>
</feature>
<evidence type="ECO:0000256" key="4">
    <source>
        <dbReference type="ARBA" id="ARBA00023014"/>
    </source>
</evidence>
<comment type="cofactor">
    <cofactor evidence="5">
        <name>[4Fe-4S] cluster</name>
        <dbReference type="ChEBI" id="CHEBI:49883"/>
    </cofactor>
    <text evidence="5">Binds 1 [4Fe-4S] cluster per subunit.</text>
</comment>
<proteinExistence type="inferred from homology"/>
<comment type="similarity">
    <text evidence="5">Belongs to the IspH family.</text>
</comment>
<evidence type="ECO:0000256" key="2">
    <source>
        <dbReference type="ARBA" id="ARBA00022723"/>
    </source>
</evidence>
<keyword evidence="5 6" id="KW-0560">Oxidoreductase</keyword>
<dbReference type="HAMAP" id="MF_00191">
    <property type="entry name" value="IspH"/>
    <property type="match status" value="1"/>
</dbReference>
<feature type="binding site" evidence="5">
    <location>
        <position position="227"/>
    </location>
    <ligand>
        <name>(2E)-4-hydroxy-3-methylbut-2-enyl diphosphate</name>
        <dbReference type="ChEBI" id="CHEBI:128753"/>
    </ligand>
</feature>
<dbReference type="GO" id="GO:0051745">
    <property type="term" value="F:4-hydroxy-3-methylbut-2-enyl diphosphate reductase activity"/>
    <property type="evidence" value="ECO:0007669"/>
    <property type="project" value="UniProtKB-EC"/>
</dbReference>
<dbReference type="Pfam" id="PF02401">
    <property type="entry name" value="LYTB"/>
    <property type="match status" value="1"/>
</dbReference>
<feature type="binding site" evidence="5">
    <location>
        <position position="75"/>
    </location>
    <ligand>
        <name>isopentenyl diphosphate</name>
        <dbReference type="ChEBI" id="CHEBI:128769"/>
    </ligand>
</feature>
<dbReference type="RefSeq" id="WP_007766799.1">
    <property type="nucleotide sequence ID" value="NZ_JAQPYS010000056.1"/>
</dbReference>
<dbReference type="PANTHER" id="PTHR30426:SF0">
    <property type="entry name" value="4-HYDROXY-3-METHYLBUT-2-ENYL DIPHOSPHATE REDUCTASE"/>
    <property type="match status" value="1"/>
</dbReference>
<feature type="binding site" evidence="5">
    <location>
        <position position="228"/>
    </location>
    <ligand>
        <name>(2E)-4-hydroxy-3-methylbut-2-enyl diphosphate</name>
        <dbReference type="ChEBI" id="CHEBI:128753"/>
    </ligand>
</feature>
<feature type="active site" description="Proton donor" evidence="5">
    <location>
        <position position="132"/>
    </location>
</feature>
<evidence type="ECO:0000256" key="1">
    <source>
        <dbReference type="ARBA" id="ARBA00022485"/>
    </source>
</evidence>
<reference evidence="6 7" key="1">
    <citation type="submission" date="2023-01" db="EMBL/GenBank/DDBJ databases">
        <title>Exploring GABA producing Bacteroides strains toward improving mental health.</title>
        <authorList>
            <person name="Yousuf B."/>
            <person name="Bouhlel N.E."/>
            <person name="Mottawea W."/>
            <person name="Hammami R."/>
        </authorList>
    </citation>
    <scope>NUCLEOTIDE SEQUENCE [LARGE SCALE GENOMIC DNA]</scope>
    <source>
        <strain evidence="6 7">UO.H1054</strain>
    </source>
</reference>
<dbReference type="EC" id="1.17.7.4" evidence="5"/>
<feature type="binding site" evidence="5">
    <location>
        <position position="228"/>
    </location>
    <ligand>
        <name>isopentenyl diphosphate</name>
        <dbReference type="ChEBI" id="CHEBI:128769"/>
    </ligand>
</feature>
<comment type="pathway">
    <text evidence="5">Isoprenoid biosynthesis; isopentenyl diphosphate biosynthesis via DXP pathway; isopentenyl diphosphate from 1-deoxy-D-xylulose 5-phosphate: step 6/6.</text>
</comment>
<feature type="binding site" evidence="5">
    <location>
        <position position="227"/>
    </location>
    <ligand>
        <name>isopentenyl diphosphate</name>
        <dbReference type="ChEBI" id="CHEBI:128769"/>
    </ligand>
</feature>
<comment type="caution">
    <text evidence="6">The sequence shown here is derived from an EMBL/GenBank/DDBJ whole genome shotgun (WGS) entry which is preliminary data.</text>
</comment>
<feature type="binding site" evidence="5">
    <location>
        <position position="13"/>
    </location>
    <ligand>
        <name>[4Fe-4S] cluster</name>
        <dbReference type="ChEBI" id="CHEBI:49883"/>
    </ligand>
</feature>